<keyword evidence="1" id="KW-0812">Transmembrane</keyword>
<dbReference type="InterPro" id="IPR016187">
    <property type="entry name" value="CTDL_fold"/>
</dbReference>
<dbReference type="CDD" id="cd00037">
    <property type="entry name" value="CLECT"/>
    <property type="match status" value="1"/>
</dbReference>
<dbReference type="PROSITE" id="PS50041">
    <property type="entry name" value="C_TYPE_LECTIN_2"/>
    <property type="match status" value="1"/>
</dbReference>
<dbReference type="Proteomes" id="UP001374579">
    <property type="component" value="Unassembled WGS sequence"/>
</dbReference>
<dbReference type="SMART" id="SM00034">
    <property type="entry name" value="CLECT"/>
    <property type="match status" value="1"/>
</dbReference>
<accession>A0AAN9GH25</accession>
<evidence type="ECO:0000259" key="2">
    <source>
        <dbReference type="PROSITE" id="PS50041"/>
    </source>
</evidence>
<gene>
    <name evidence="3" type="ORF">V1264_015507</name>
</gene>
<dbReference type="PANTHER" id="PTHR45710">
    <property type="entry name" value="C-TYPE LECTIN DOMAIN-CONTAINING PROTEIN 180"/>
    <property type="match status" value="1"/>
</dbReference>
<organism evidence="3 4">
    <name type="scientific">Littorina saxatilis</name>
    <dbReference type="NCBI Taxonomy" id="31220"/>
    <lineage>
        <taxon>Eukaryota</taxon>
        <taxon>Metazoa</taxon>
        <taxon>Spiralia</taxon>
        <taxon>Lophotrochozoa</taxon>
        <taxon>Mollusca</taxon>
        <taxon>Gastropoda</taxon>
        <taxon>Caenogastropoda</taxon>
        <taxon>Littorinimorpha</taxon>
        <taxon>Littorinoidea</taxon>
        <taxon>Littorinidae</taxon>
        <taxon>Littorina</taxon>
    </lineage>
</organism>
<keyword evidence="1" id="KW-0472">Membrane</keyword>
<sequence length="260" mass="29525">MFGGIRTTCFIACDYAVFFMILSFVSGQIVQRKWEKDPSLDGLLSTEGSLTSWFPVRSKIGCAVNCKQNPACFGFYHNEEEGTCILYTLFEFAADKVVSSPGSVFYKMSLDACPSNEGYVIQLSTNTCYQVNTDVTLTWTESRDKCEQQNDRLVVLDQTEKADFLLDLLREHYPSRDVWIGAHRPYDLFNSPYPSSGQDIVWLSGEALDLTILQSYFGTGQPDNAGARENTLQIWGTRGYMWNDNESNVRCHFICERSLF</sequence>
<protein>
    <recommendedName>
        <fullName evidence="2">C-type lectin domain-containing protein</fullName>
    </recommendedName>
</protein>
<feature type="domain" description="C-type lectin" evidence="2">
    <location>
        <begin position="124"/>
        <end position="256"/>
    </location>
</feature>
<evidence type="ECO:0000256" key="1">
    <source>
        <dbReference type="SAM" id="Phobius"/>
    </source>
</evidence>
<name>A0AAN9GH25_9CAEN</name>
<dbReference type="EMBL" id="JBAMIC010000004">
    <property type="protein sequence ID" value="KAK7107614.1"/>
    <property type="molecule type" value="Genomic_DNA"/>
</dbReference>
<dbReference type="SUPFAM" id="SSF56436">
    <property type="entry name" value="C-type lectin-like"/>
    <property type="match status" value="1"/>
</dbReference>
<dbReference type="Gene3D" id="3.10.100.10">
    <property type="entry name" value="Mannose-Binding Protein A, subunit A"/>
    <property type="match status" value="1"/>
</dbReference>
<reference evidence="3 4" key="1">
    <citation type="submission" date="2024-02" db="EMBL/GenBank/DDBJ databases">
        <title>Chromosome-scale genome assembly of the rough periwinkle Littorina saxatilis.</title>
        <authorList>
            <person name="De Jode A."/>
            <person name="Faria R."/>
            <person name="Formenti G."/>
            <person name="Sims Y."/>
            <person name="Smith T.P."/>
            <person name="Tracey A."/>
            <person name="Wood J.M.D."/>
            <person name="Zagrodzka Z.B."/>
            <person name="Johannesson K."/>
            <person name="Butlin R.K."/>
            <person name="Leder E.H."/>
        </authorList>
    </citation>
    <scope>NUCLEOTIDE SEQUENCE [LARGE SCALE GENOMIC DNA]</scope>
    <source>
        <strain evidence="3">Snail1</strain>
        <tissue evidence="3">Muscle</tissue>
    </source>
</reference>
<dbReference type="AlphaFoldDB" id="A0AAN9GH25"/>
<evidence type="ECO:0000313" key="3">
    <source>
        <dbReference type="EMBL" id="KAK7107614.1"/>
    </source>
</evidence>
<proteinExistence type="predicted"/>
<feature type="transmembrane region" description="Helical" evidence="1">
    <location>
        <begin position="12"/>
        <end position="30"/>
    </location>
</feature>
<keyword evidence="4" id="KW-1185">Reference proteome</keyword>
<comment type="caution">
    <text evidence="3">The sequence shown here is derived from an EMBL/GenBank/DDBJ whole genome shotgun (WGS) entry which is preliminary data.</text>
</comment>
<dbReference type="InterPro" id="IPR016186">
    <property type="entry name" value="C-type_lectin-like/link_sf"/>
</dbReference>
<dbReference type="InterPro" id="IPR001304">
    <property type="entry name" value="C-type_lectin-like"/>
</dbReference>
<dbReference type="PANTHER" id="PTHR45710:SF26">
    <property type="entry name" value="RH26557P"/>
    <property type="match status" value="1"/>
</dbReference>
<dbReference type="Pfam" id="PF00059">
    <property type="entry name" value="Lectin_C"/>
    <property type="match status" value="1"/>
</dbReference>
<dbReference type="InterPro" id="IPR050828">
    <property type="entry name" value="C-type_lectin/matrix_domain"/>
</dbReference>
<keyword evidence="1" id="KW-1133">Transmembrane helix</keyword>
<evidence type="ECO:0000313" key="4">
    <source>
        <dbReference type="Proteomes" id="UP001374579"/>
    </source>
</evidence>